<comment type="caution">
    <text evidence="5">The sequence shown here is derived from an EMBL/GenBank/DDBJ whole genome shotgun (WGS) entry which is preliminary data.</text>
</comment>
<proteinExistence type="predicted"/>
<organism evidence="5 6">
    <name type="scientific">Paraburkholderia nemoris</name>
    <dbReference type="NCBI Taxonomy" id="2793076"/>
    <lineage>
        <taxon>Bacteria</taxon>
        <taxon>Pseudomonadati</taxon>
        <taxon>Pseudomonadota</taxon>
        <taxon>Betaproteobacteria</taxon>
        <taxon>Burkholderiales</taxon>
        <taxon>Burkholderiaceae</taxon>
        <taxon>Paraburkholderia</taxon>
    </lineage>
</organism>
<name>A0ABN7LTM0_9BURK</name>
<dbReference type="InterPro" id="IPR020449">
    <property type="entry name" value="Tscrpt_reg_AraC-type_HTH"/>
</dbReference>
<dbReference type="Pfam" id="PF12833">
    <property type="entry name" value="HTH_18"/>
    <property type="match status" value="1"/>
</dbReference>
<dbReference type="SUPFAM" id="SSF46689">
    <property type="entry name" value="Homeodomain-like"/>
    <property type="match status" value="1"/>
</dbReference>
<dbReference type="InterPro" id="IPR018060">
    <property type="entry name" value="HTH_AraC"/>
</dbReference>
<gene>
    <name evidence="5" type="ORF">R69776_03361</name>
</gene>
<evidence type="ECO:0000256" key="2">
    <source>
        <dbReference type="ARBA" id="ARBA00023125"/>
    </source>
</evidence>
<dbReference type="Gene3D" id="1.10.10.60">
    <property type="entry name" value="Homeodomain-like"/>
    <property type="match status" value="1"/>
</dbReference>
<dbReference type="Pfam" id="PF14525">
    <property type="entry name" value="AraC_binding_2"/>
    <property type="match status" value="1"/>
</dbReference>
<dbReference type="InterPro" id="IPR009057">
    <property type="entry name" value="Homeodomain-like_sf"/>
</dbReference>
<dbReference type="InterPro" id="IPR050204">
    <property type="entry name" value="AraC_XylS_family_regulators"/>
</dbReference>
<dbReference type="PROSITE" id="PS01124">
    <property type="entry name" value="HTH_ARAC_FAMILY_2"/>
    <property type="match status" value="1"/>
</dbReference>
<keyword evidence="6" id="KW-1185">Reference proteome</keyword>
<dbReference type="PANTHER" id="PTHR46796">
    <property type="entry name" value="HTH-TYPE TRANSCRIPTIONAL ACTIVATOR RHAS-RELATED"/>
    <property type="match status" value="1"/>
</dbReference>
<accession>A0ABN7LTM0</accession>
<sequence length="345" mass="37972">MPKPLKFDSAQMRAGDAEEIWRESLRAMYEIKRPRDVEFRAKIQTWDLGGAMLLTQHAARDDVQFQRTRKRIATSGVDQYLVHCLLGGSLTSEFADGQQAVPLNSVAVRDMSVENIGFARNAPMLTLSIPRLALDKRLPEGSRLHGACFAENDPIGALVASHVRTLAAVLTEMSIEQSKVAAEATLDLLAACLLPKARLDATRDDPRLAPMLRAQALAHVERHLLDPDLGADALCKALKVSRTTLYELFNESGGVARHVRGKRLDEAMRRLVSPRHARERVSEIAYATGFSSEKTFSRAFKERFGCTPSEAREEQSAVAASGGKTVEEAQGLASEYDAAVRRLHA</sequence>
<dbReference type="EMBL" id="CAJNBH010000009">
    <property type="protein sequence ID" value="CAE6760792.1"/>
    <property type="molecule type" value="Genomic_DNA"/>
</dbReference>
<keyword evidence="2" id="KW-0238">DNA-binding</keyword>
<dbReference type="PROSITE" id="PS00041">
    <property type="entry name" value="HTH_ARAC_FAMILY_1"/>
    <property type="match status" value="1"/>
</dbReference>
<protein>
    <recommendedName>
        <fullName evidence="4">HTH araC/xylS-type domain-containing protein</fullName>
    </recommendedName>
</protein>
<dbReference type="InterPro" id="IPR035418">
    <property type="entry name" value="AraC-bd_2"/>
</dbReference>
<evidence type="ECO:0000313" key="5">
    <source>
        <dbReference type="EMBL" id="CAE6760792.1"/>
    </source>
</evidence>
<feature type="domain" description="HTH araC/xylS-type" evidence="4">
    <location>
        <begin position="214"/>
        <end position="314"/>
    </location>
</feature>
<dbReference type="SMART" id="SM00342">
    <property type="entry name" value="HTH_ARAC"/>
    <property type="match status" value="1"/>
</dbReference>
<dbReference type="PRINTS" id="PR00032">
    <property type="entry name" value="HTHARAC"/>
</dbReference>
<keyword evidence="3" id="KW-0804">Transcription</keyword>
<evidence type="ECO:0000256" key="3">
    <source>
        <dbReference type="ARBA" id="ARBA00023163"/>
    </source>
</evidence>
<evidence type="ECO:0000256" key="1">
    <source>
        <dbReference type="ARBA" id="ARBA00023015"/>
    </source>
</evidence>
<reference evidence="5 6" key="1">
    <citation type="submission" date="2021-02" db="EMBL/GenBank/DDBJ databases">
        <authorList>
            <person name="Vanwijnsberghe S."/>
        </authorList>
    </citation>
    <scope>NUCLEOTIDE SEQUENCE [LARGE SCALE GENOMIC DNA]</scope>
    <source>
        <strain evidence="5 6">R-69776</strain>
    </source>
</reference>
<dbReference type="InterPro" id="IPR018062">
    <property type="entry name" value="HTH_AraC-typ_CS"/>
</dbReference>
<keyword evidence="1" id="KW-0805">Transcription regulation</keyword>
<dbReference type="PANTHER" id="PTHR46796:SF6">
    <property type="entry name" value="ARAC SUBFAMILY"/>
    <property type="match status" value="1"/>
</dbReference>
<evidence type="ECO:0000259" key="4">
    <source>
        <dbReference type="PROSITE" id="PS01124"/>
    </source>
</evidence>
<evidence type="ECO:0000313" key="6">
    <source>
        <dbReference type="Proteomes" id="UP000673821"/>
    </source>
</evidence>
<dbReference type="Proteomes" id="UP000673821">
    <property type="component" value="Unassembled WGS sequence"/>
</dbReference>